<gene>
    <name evidence="1" type="ORF">Mp_7g05300</name>
</gene>
<protein>
    <recommendedName>
        <fullName evidence="3">Amine oxidase domain-containing protein</fullName>
    </recommendedName>
</protein>
<evidence type="ECO:0000313" key="1">
    <source>
        <dbReference type="EMBL" id="BBN16314.1"/>
    </source>
</evidence>
<name>A0AAF6BWD0_MARPO</name>
<reference evidence="2" key="1">
    <citation type="journal article" date="2020" name="Curr. Biol.">
        <title>Chromatin organization in early land plants reveals an ancestral association between H3K27me3, transposons, and constitutive heterochromatin.</title>
        <authorList>
            <person name="Montgomery S.A."/>
            <person name="Tanizawa Y."/>
            <person name="Galik B."/>
            <person name="Wang N."/>
            <person name="Ito T."/>
            <person name="Mochizuki T."/>
            <person name="Akimcheva S."/>
            <person name="Bowman J.L."/>
            <person name="Cognat V."/>
            <person name="Marechal-Drouard L."/>
            <person name="Ekker H."/>
            <person name="Hong S.F."/>
            <person name="Kohchi T."/>
            <person name="Lin S.S."/>
            <person name="Liu L.D."/>
            <person name="Nakamura Y."/>
            <person name="Valeeva L.R."/>
            <person name="Shakirov E.V."/>
            <person name="Shippen D.E."/>
            <person name="Wei W.L."/>
            <person name="Yagura M."/>
            <person name="Yamaoka S."/>
            <person name="Yamato K.T."/>
            <person name="Liu C."/>
            <person name="Berger F."/>
        </authorList>
    </citation>
    <scope>NUCLEOTIDE SEQUENCE [LARGE SCALE GENOMIC DNA]</scope>
    <source>
        <strain evidence="2">Tak-1</strain>
    </source>
</reference>
<dbReference type="AlphaFoldDB" id="A0AAF6BWD0"/>
<evidence type="ECO:0000313" key="2">
    <source>
        <dbReference type="Proteomes" id="UP001162541"/>
    </source>
</evidence>
<dbReference type="EMBL" id="AP019872">
    <property type="protein sequence ID" value="BBN16314.1"/>
    <property type="molecule type" value="Genomic_DNA"/>
</dbReference>
<dbReference type="Proteomes" id="UP001162541">
    <property type="component" value="Chromosome 7"/>
</dbReference>
<sequence>MRGEYATSNEKKILGAFQYAYSDIYVHRDANFMPRNKAAWAAWNFLGDVNNRCCVTYWLNLLQNLGDTGLPFLVTLNPAKKPERVVSLWRTSHPIPSPEAADASKRLGSIQGHRGVWYCGAYQGYGFHEDGFKAGLVAAKQLLGQKAKVLRNVKQMVPSWTEYSAQQAVVAVLHKFIRTGQLQILEAGGLIHDFMGSKKDCSLKVSIRVNSPQFYWKIATRADIGLADAYVDGDFSIVGDKNGLLHFLQLIIANRDINRSEFVKQTRGWWNPVFVTASVGGAVSFLRHKLRGNSLTNARRNISRHYDLVDHCFPCNLILIRLSVFLLYMPE</sequence>
<evidence type="ECO:0008006" key="3">
    <source>
        <dbReference type="Google" id="ProtNLM"/>
    </source>
</evidence>
<organism evidence="1 2">
    <name type="scientific">Marchantia polymorpha subsp. ruderalis</name>
    <dbReference type="NCBI Taxonomy" id="1480154"/>
    <lineage>
        <taxon>Eukaryota</taxon>
        <taxon>Viridiplantae</taxon>
        <taxon>Streptophyta</taxon>
        <taxon>Embryophyta</taxon>
        <taxon>Marchantiophyta</taxon>
        <taxon>Marchantiopsida</taxon>
        <taxon>Marchantiidae</taxon>
        <taxon>Marchantiales</taxon>
        <taxon>Marchantiaceae</taxon>
        <taxon>Marchantia</taxon>
    </lineage>
</organism>
<accession>A0AAF6BWD0</accession>
<proteinExistence type="predicted"/>